<evidence type="ECO:0000313" key="2">
    <source>
        <dbReference type="Proteomes" id="UP001062846"/>
    </source>
</evidence>
<reference evidence="1" key="1">
    <citation type="submission" date="2022-02" db="EMBL/GenBank/DDBJ databases">
        <title>Plant Genome Project.</title>
        <authorList>
            <person name="Zhang R.-G."/>
        </authorList>
    </citation>
    <scope>NUCLEOTIDE SEQUENCE</scope>
    <source>
        <strain evidence="1">AT1</strain>
    </source>
</reference>
<gene>
    <name evidence="1" type="ORF">RHMOL_Rhmol04G0067500</name>
</gene>
<dbReference type="Proteomes" id="UP001062846">
    <property type="component" value="Chromosome 4"/>
</dbReference>
<name>A0ACC0NZ27_RHOML</name>
<keyword evidence="2" id="KW-1185">Reference proteome</keyword>
<proteinExistence type="predicted"/>
<dbReference type="EMBL" id="CM046391">
    <property type="protein sequence ID" value="KAI8558156.1"/>
    <property type="molecule type" value="Genomic_DNA"/>
</dbReference>
<comment type="caution">
    <text evidence="1">The sequence shown here is derived from an EMBL/GenBank/DDBJ whole genome shotgun (WGS) entry which is preliminary data.</text>
</comment>
<evidence type="ECO:0000313" key="1">
    <source>
        <dbReference type="EMBL" id="KAI8558156.1"/>
    </source>
</evidence>
<protein>
    <submittedName>
        <fullName evidence="1">Uncharacterized protein</fullName>
    </submittedName>
</protein>
<sequence>MSPVTKSLSNTVLLALFLTLIPLLHSKAHALDTTMSSLSLIDTINIASNETDFHALMALKSNIFPEYQQALSSWNESLHFCSWEGIQCGRRHQRVTVIDLASKDLTGSLSPYIGNLSFLQKLSLYNNTFIGEIPTELGKLFRLQDLNLSINNFEGNIPTSLSHCFNLRYFSAGQNKLVGEFPKELAYSLPRLITLNVRGNNLTGGIPPSIGNLTSLEYLDVTGNPFGGTIPNALGQLKSLSYFLLSSTQISGSIPPSVYNLTLLVRLSVVDNLLGGELPTFGFMFPLLRILQLSNNEFNGPVPLSISNSSQLVQLELGFNYFSGKVKNDFGNLQLLSLISLRVNNFDPRGSDGLAFLSSLTNCSNLRGIGLEDSQFGGILPDSVGNLSNTVFLMTLGRNQLYGSIPSTIGNLAYLQTLSLDNNLFTGSIPGSVGFLRSIQRLSIYNNSISGEIPESIGNLSLLNELYLDRNRLEGAIPSSLGNFQNLLVLGLSENYLNGSIPSKLLTASSLSIGLDLSRNRLSGSLPLEVGNLKQLLEIDISENGLSGEIPSTLGSCSSLENLYMQRNFFQGSIPPSIESLRGIRNLDLSHNNLSGQIPTFLGTFDLKNLNLSFNNFEGELPTKGVFTNTSAISIAGNKWLCGGISELQLPRCTMKKSRNKMSLSQTLGITLALVLIGVAVISLFIICFKKKRKTEPKVSLLEDPFLKVTYGELLKATEGFSSTNLLGFGSFGRVYKGIIDKNGELVVAVKVLDLQTRGATKSFMAECEALRNIRHRNLVSIITSCSSVDFQGNEFKALVYEFMPNGSLDDWLHPIPKANNGQHEFMGLDLVQRIDIAIDVACALDYLHHQCGRPIIHCDLKPSNILLDSDMVAHVGDFGLARFRAELTTPSASSSTAMQGTIGYAAPEYGLGSEMSASGDVYSYGILLLEMVTRRRPTDKIFEADLNLHNFAKIAFPQRVVEIVDSMLLTEERHGSKIVEYLIPVVKIGLACSAESPKDRMSINIALQELHLVKKNILKVNMDS</sequence>
<organism evidence="1 2">
    <name type="scientific">Rhododendron molle</name>
    <name type="common">Chinese azalea</name>
    <name type="synonym">Azalea mollis</name>
    <dbReference type="NCBI Taxonomy" id="49168"/>
    <lineage>
        <taxon>Eukaryota</taxon>
        <taxon>Viridiplantae</taxon>
        <taxon>Streptophyta</taxon>
        <taxon>Embryophyta</taxon>
        <taxon>Tracheophyta</taxon>
        <taxon>Spermatophyta</taxon>
        <taxon>Magnoliopsida</taxon>
        <taxon>eudicotyledons</taxon>
        <taxon>Gunneridae</taxon>
        <taxon>Pentapetalae</taxon>
        <taxon>asterids</taxon>
        <taxon>Ericales</taxon>
        <taxon>Ericaceae</taxon>
        <taxon>Ericoideae</taxon>
        <taxon>Rhodoreae</taxon>
        <taxon>Rhododendron</taxon>
    </lineage>
</organism>
<accession>A0ACC0NZ27</accession>